<feature type="compositionally biased region" description="Pro residues" evidence="5">
    <location>
        <begin position="612"/>
        <end position="628"/>
    </location>
</feature>
<dbReference type="PRINTS" id="PR00320">
    <property type="entry name" value="GPROTEINBRPT"/>
</dbReference>
<dbReference type="PANTHER" id="PTHR19862">
    <property type="entry name" value="WD REPEAT-CONTAINING PROTEIN 48"/>
    <property type="match status" value="1"/>
</dbReference>
<feature type="compositionally biased region" description="Polar residues" evidence="5">
    <location>
        <begin position="646"/>
        <end position="660"/>
    </location>
</feature>
<dbReference type="OrthoDB" id="2421129at2759"/>
<keyword evidence="7" id="KW-1185">Reference proteome</keyword>
<dbReference type="Pfam" id="PF00400">
    <property type="entry name" value="WD40"/>
    <property type="match status" value="5"/>
</dbReference>
<dbReference type="GO" id="GO:0043130">
    <property type="term" value="F:ubiquitin binding"/>
    <property type="evidence" value="ECO:0007669"/>
    <property type="project" value="TreeGrafter"/>
</dbReference>
<evidence type="ECO:0008006" key="8">
    <source>
        <dbReference type="Google" id="ProtNLM"/>
    </source>
</evidence>
<feature type="repeat" description="WD" evidence="4">
    <location>
        <begin position="244"/>
        <end position="285"/>
    </location>
</feature>
<feature type="repeat" description="WD" evidence="4">
    <location>
        <begin position="139"/>
        <end position="180"/>
    </location>
</feature>
<dbReference type="InterPro" id="IPR019775">
    <property type="entry name" value="WD40_repeat_CS"/>
</dbReference>
<evidence type="ECO:0000256" key="2">
    <source>
        <dbReference type="ARBA" id="ARBA00022574"/>
    </source>
</evidence>
<dbReference type="Proteomes" id="UP000650833">
    <property type="component" value="Unassembled WGS sequence"/>
</dbReference>
<reference evidence="6" key="1">
    <citation type="submission" date="2020-12" db="EMBL/GenBank/DDBJ databases">
        <title>Metabolic potential, ecology and presence of endohyphal bacteria is reflected in genomic diversity of Mucoromycotina.</title>
        <authorList>
            <person name="Muszewska A."/>
            <person name="Okrasinska A."/>
            <person name="Steczkiewicz K."/>
            <person name="Drgas O."/>
            <person name="Orlowska M."/>
            <person name="Perlinska-Lenart U."/>
            <person name="Aleksandrzak-Piekarczyk T."/>
            <person name="Szatraj K."/>
            <person name="Zielenkiewicz U."/>
            <person name="Pilsyk S."/>
            <person name="Malc E."/>
            <person name="Mieczkowski P."/>
            <person name="Kruszewska J.S."/>
            <person name="Biernat P."/>
            <person name="Pawlowska J."/>
        </authorList>
    </citation>
    <scope>NUCLEOTIDE SEQUENCE</scope>
    <source>
        <strain evidence="6">CBS 226.32</strain>
    </source>
</reference>
<proteinExistence type="inferred from homology"/>
<dbReference type="GO" id="GO:0000724">
    <property type="term" value="P:double-strand break repair via homologous recombination"/>
    <property type="evidence" value="ECO:0007669"/>
    <property type="project" value="TreeGrafter"/>
</dbReference>
<feature type="region of interest" description="Disordered" evidence="5">
    <location>
        <begin position="646"/>
        <end position="713"/>
    </location>
</feature>
<dbReference type="InterPro" id="IPR015943">
    <property type="entry name" value="WD40/YVTN_repeat-like_dom_sf"/>
</dbReference>
<sequence>MKASTRRKVSYVVKLCNEEQTHCLGVNSLAIDTSNCNAKTDNAEGGVLYSAGRDGIVASWDLHMDFKKDMKNTDEKWRLDGETKALPKTTCKAFSQMHTDWVNDIVLCEQGTYVVSASSDRTIKLWKPYSDTPRAAHTIGYHTDYAKCLTYASKPGWVASGGLDRRINIWDIEKSEAALTIDAGPASHFTDGSSESTSMLHNTSSKCSIYALAVNPAGSILASGSPEKVVRLWDPKSGKRISKLTGHTDNIRALLISEDGQYILSGSSDSTIKLWSVKAQRCLTTYETHPDSVWSLYSNHPELKTFYSGSRDGLVNKTEITGQTLAEGDSECVGLFREDSGVLKIAALEDAYVWTATSSSSINRWLSVPSIESRQVLPRSDFNPEIPNAALVKLPPAKSAYSSQVTDAFVASDQITMYAGSVLSIPISYQDDDLDNEDSLIPLRTTPDYVIPGKPGITSHLILHNRRHLLTKDTNGEVSMWDLTKCIQVKNFGKRDLEDVAQEVNSLESFPAWCSVDTKIGAITVQLHEFNCFDCEMYADEVELPENYQVREDQRLNLGKWVLAHLFQKFIEQEIKNESEGNIRYGDDQPDRPESVKSRTVQTPGEEKATPEPAPPIPSISIPPPPPNVNIDEPKFPRLAVTNNAADQSPFLPSSPQAAQFNGPFTAPPSSNPQSDYFSGAHHTVVRRESSVQLPPPAALPTSPTSPTSGNFMNRLKNLSVKAKLSRVPINELPSNELLAPTTSTTSISPSITPTEETTQQQQPSPQATESTTPNGETKPAEDSKLKDIEESKSESYTPPHLEDFPPLEIPSSTMIIVAEESAEASTGIDLYRGTVGSVGEDAGTIIDVAPSWLLSYLLYNKTPPKETVKLTFVLKPATGSNLEELPGGPNNRLLANRVLRVRKLVQYISEKLSIDDGSIELLCGDTILTPTMTLATIKQHILKTSGDIPLSYRIKEPVTVNE</sequence>
<evidence type="ECO:0000313" key="6">
    <source>
        <dbReference type="EMBL" id="KAG2198169.1"/>
    </source>
</evidence>
<keyword evidence="3" id="KW-0677">Repeat</keyword>
<comment type="similarity">
    <text evidence="1">Belongs to the WD repeat WDR48 family.</text>
</comment>
<feature type="repeat" description="WD" evidence="4">
    <location>
        <begin position="202"/>
        <end position="243"/>
    </location>
</feature>
<dbReference type="AlphaFoldDB" id="A0A8H7QT75"/>
<dbReference type="InterPro" id="IPR001680">
    <property type="entry name" value="WD40_rpt"/>
</dbReference>
<dbReference type="InterPro" id="IPR051246">
    <property type="entry name" value="WDR48"/>
</dbReference>
<dbReference type="PROSITE" id="PS50294">
    <property type="entry name" value="WD_REPEATS_REGION"/>
    <property type="match status" value="4"/>
</dbReference>
<feature type="compositionally biased region" description="Basic and acidic residues" evidence="5">
    <location>
        <begin position="581"/>
        <end position="597"/>
    </location>
</feature>
<feature type="compositionally biased region" description="Low complexity" evidence="5">
    <location>
        <begin position="740"/>
        <end position="774"/>
    </location>
</feature>
<feature type="compositionally biased region" description="Low complexity" evidence="5">
    <location>
        <begin position="700"/>
        <end position="709"/>
    </location>
</feature>
<feature type="compositionally biased region" description="Basic and acidic residues" evidence="5">
    <location>
        <begin position="779"/>
        <end position="794"/>
    </location>
</feature>
<evidence type="ECO:0000256" key="4">
    <source>
        <dbReference type="PROSITE-ProRule" id="PRU00221"/>
    </source>
</evidence>
<dbReference type="SUPFAM" id="SSF50978">
    <property type="entry name" value="WD40 repeat-like"/>
    <property type="match status" value="1"/>
</dbReference>
<name>A0A8H7QT75_9FUNG</name>
<evidence type="ECO:0000256" key="3">
    <source>
        <dbReference type="ARBA" id="ARBA00022737"/>
    </source>
</evidence>
<accession>A0A8H7QT75</accession>
<dbReference type="CDD" id="cd00200">
    <property type="entry name" value="WD40"/>
    <property type="match status" value="1"/>
</dbReference>
<dbReference type="InterPro" id="IPR020472">
    <property type="entry name" value="WD40_PAC1"/>
</dbReference>
<gene>
    <name evidence="6" type="ORF">INT46_002581</name>
</gene>
<comment type="caution">
    <text evidence="6">The sequence shown here is derived from an EMBL/GenBank/DDBJ whole genome shotgun (WGS) entry which is preliminary data.</text>
</comment>
<dbReference type="Pfam" id="PF11816">
    <property type="entry name" value="DUF3337"/>
    <property type="match status" value="1"/>
</dbReference>
<feature type="region of interest" description="Disordered" evidence="5">
    <location>
        <begin position="736"/>
        <end position="808"/>
    </location>
</feature>
<dbReference type="Gene3D" id="2.130.10.10">
    <property type="entry name" value="YVTN repeat-like/Quinoprotein amine dehydrogenase"/>
    <property type="match status" value="2"/>
</dbReference>
<feature type="region of interest" description="Disordered" evidence="5">
    <location>
        <begin position="581"/>
        <end position="634"/>
    </location>
</feature>
<evidence type="ECO:0000256" key="5">
    <source>
        <dbReference type="SAM" id="MobiDB-lite"/>
    </source>
</evidence>
<dbReference type="EMBL" id="JAEPRC010000399">
    <property type="protein sequence ID" value="KAG2198169.1"/>
    <property type="molecule type" value="Genomic_DNA"/>
</dbReference>
<dbReference type="SMART" id="SM00320">
    <property type="entry name" value="WD40"/>
    <property type="match status" value="8"/>
</dbReference>
<dbReference type="PANTHER" id="PTHR19862:SF14">
    <property type="entry name" value="WD REPEAT-CONTAINING PROTEIN 48"/>
    <property type="match status" value="1"/>
</dbReference>
<protein>
    <recommendedName>
        <fullName evidence="8">WD repeat-containing protein 48</fullName>
    </recommendedName>
</protein>
<evidence type="ECO:0000256" key="1">
    <source>
        <dbReference type="ARBA" id="ARBA00006917"/>
    </source>
</evidence>
<dbReference type="InterPro" id="IPR021772">
    <property type="entry name" value="WDR48/Bun107"/>
</dbReference>
<dbReference type="InterPro" id="IPR036322">
    <property type="entry name" value="WD40_repeat_dom_sf"/>
</dbReference>
<evidence type="ECO:0000313" key="7">
    <source>
        <dbReference type="Proteomes" id="UP000650833"/>
    </source>
</evidence>
<keyword evidence="2 4" id="KW-0853">WD repeat</keyword>
<dbReference type="PROSITE" id="PS50082">
    <property type="entry name" value="WD_REPEATS_2"/>
    <property type="match status" value="4"/>
</dbReference>
<feature type="repeat" description="WD" evidence="4">
    <location>
        <begin position="95"/>
        <end position="127"/>
    </location>
</feature>
<dbReference type="PROSITE" id="PS00678">
    <property type="entry name" value="WD_REPEATS_1"/>
    <property type="match status" value="1"/>
</dbReference>
<organism evidence="6 7">
    <name type="scientific">Mucor plumbeus</name>
    <dbReference type="NCBI Taxonomy" id="97098"/>
    <lineage>
        <taxon>Eukaryota</taxon>
        <taxon>Fungi</taxon>
        <taxon>Fungi incertae sedis</taxon>
        <taxon>Mucoromycota</taxon>
        <taxon>Mucoromycotina</taxon>
        <taxon>Mucoromycetes</taxon>
        <taxon>Mucorales</taxon>
        <taxon>Mucorineae</taxon>
        <taxon>Mucoraceae</taxon>
        <taxon>Mucor</taxon>
    </lineage>
</organism>